<accession>A0A166C6C1</accession>
<name>A0A166C6C1_9AGAM</name>
<dbReference type="AlphaFoldDB" id="A0A166C6C1"/>
<keyword evidence="3" id="KW-1185">Reference proteome</keyword>
<evidence type="ECO:0000313" key="2">
    <source>
        <dbReference type="EMBL" id="KZP13337.1"/>
    </source>
</evidence>
<evidence type="ECO:0000256" key="1">
    <source>
        <dbReference type="SAM" id="MobiDB-lite"/>
    </source>
</evidence>
<sequence>MALENKYDIRQNTYYPHLIGGDYEDTRKCKITDSDDHVWNGDERLLSGGRWRDIGGGGKQLGDPEDLDRDPREPRSRRNPLILDPAQNRDLDAQPAYVATRTHTMSAQIFASASVLILGIGGHGVSDFKHHKLGEEIIMVYDMVGWSRGKGPIQPVSKGYHGAREICVTKRDRSATRFVYLGSNRCPAKTKQNLVTPTTQQDSAFRSNQFATHLGLSLVQPDSSCLPRLAPLDLVSSEPTYISCKNWSKEALNNLMLWRPLCRRSTVNVIDNISLHFYAISKSLEEGWMSLRTQIMRGGERTGREYRQTTKVAAGSQKSAARAGPVACSAVPGGGEIQMCERTTGGPGEHTGEPLRSHIADGEMKPAHQTTMILDGNIHAISHPTPLR</sequence>
<evidence type="ECO:0000313" key="3">
    <source>
        <dbReference type="Proteomes" id="UP000076532"/>
    </source>
</evidence>
<organism evidence="2 3">
    <name type="scientific">Athelia psychrophila</name>
    <dbReference type="NCBI Taxonomy" id="1759441"/>
    <lineage>
        <taxon>Eukaryota</taxon>
        <taxon>Fungi</taxon>
        <taxon>Dikarya</taxon>
        <taxon>Basidiomycota</taxon>
        <taxon>Agaricomycotina</taxon>
        <taxon>Agaricomycetes</taxon>
        <taxon>Agaricomycetidae</taxon>
        <taxon>Atheliales</taxon>
        <taxon>Atheliaceae</taxon>
        <taxon>Athelia</taxon>
    </lineage>
</organism>
<proteinExistence type="predicted"/>
<reference evidence="2 3" key="1">
    <citation type="journal article" date="2016" name="Mol. Biol. Evol.">
        <title>Comparative Genomics of Early-Diverging Mushroom-Forming Fungi Provides Insights into the Origins of Lignocellulose Decay Capabilities.</title>
        <authorList>
            <person name="Nagy L.G."/>
            <person name="Riley R."/>
            <person name="Tritt A."/>
            <person name="Adam C."/>
            <person name="Daum C."/>
            <person name="Floudas D."/>
            <person name="Sun H."/>
            <person name="Yadav J.S."/>
            <person name="Pangilinan J."/>
            <person name="Larsson K.H."/>
            <person name="Matsuura K."/>
            <person name="Barry K."/>
            <person name="Labutti K."/>
            <person name="Kuo R."/>
            <person name="Ohm R.A."/>
            <person name="Bhattacharya S.S."/>
            <person name="Shirouzu T."/>
            <person name="Yoshinaga Y."/>
            <person name="Martin F.M."/>
            <person name="Grigoriev I.V."/>
            <person name="Hibbett D.S."/>
        </authorList>
    </citation>
    <scope>NUCLEOTIDE SEQUENCE [LARGE SCALE GENOMIC DNA]</scope>
    <source>
        <strain evidence="2 3">CBS 109695</strain>
    </source>
</reference>
<feature type="region of interest" description="Disordered" evidence="1">
    <location>
        <begin position="50"/>
        <end position="86"/>
    </location>
</feature>
<dbReference type="Proteomes" id="UP000076532">
    <property type="component" value="Unassembled WGS sequence"/>
</dbReference>
<dbReference type="EMBL" id="KV417634">
    <property type="protein sequence ID" value="KZP13337.1"/>
    <property type="molecule type" value="Genomic_DNA"/>
</dbReference>
<protein>
    <submittedName>
        <fullName evidence="2">Uncharacterized protein</fullName>
    </submittedName>
</protein>
<gene>
    <name evidence="2" type="ORF">FIBSPDRAFT_936390</name>
</gene>